<dbReference type="SUPFAM" id="SSF52540">
    <property type="entry name" value="P-loop containing nucleoside triphosphate hydrolases"/>
    <property type="match status" value="1"/>
</dbReference>
<proteinExistence type="predicted"/>
<dbReference type="PANTHER" id="PTHR47642">
    <property type="entry name" value="ATP-DEPENDENT DNA HELICASE"/>
    <property type="match status" value="1"/>
</dbReference>
<dbReference type="InterPro" id="IPR027417">
    <property type="entry name" value="P-loop_NTPase"/>
</dbReference>
<protein>
    <recommendedName>
        <fullName evidence="2">ATP-dependent DNA helicase</fullName>
    </recommendedName>
</protein>
<dbReference type="AlphaFoldDB" id="A0A1X7T9G8"/>
<accession>A0A1X7T9G8</accession>
<evidence type="ECO:0000313" key="1">
    <source>
        <dbReference type="EnsemblMetazoa" id="Aqu2.1.11181_001"/>
    </source>
</evidence>
<dbReference type="InParanoid" id="A0A1X7T9G8"/>
<organism evidence="1">
    <name type="scientific">Amphimedon queenslandica</name>
    <name type="common">Sponge</name>
    <dbReference type="NCBI Taxonomy" id="400682"/>
    <lineage>
        <taxon>Eukaryota</taxon>
        <taxon>Metazoa</taxon>
        <taxon>Porifera</taxon>
        <taxon>Demospongiae</taxon>
        <taxon>Heteroscleromorpha</taxon>
        <taxon>Haplosclerida</taxon>
        <taxon>Niphatidae</taxon>
        <taxon>Amphimedon</taxon>
    </lineage>
</organism>
<reference evidence="1" key="1">
    <citation type="submission" date="2017-05" db="UniProtKB">
        <authorList>
            <consortium name="EnsemblMetazoa"/>
        </authorList>
    </citation>
    <scope>IDENTIFICATION</scope>
</reference>
<dbReference type="Gene3D" id="3.40.50.300">
    <property type="entry name" value="P-loop containing nucleotide triphosphate hydrolases"/>
    <property type="match status" value="1"/>
</dbReference>
<name>A0A1X7T9G8_AMPQE</name>
<dbReference type="EnsemblMetazoa" id="Aqu2.1.11181_001">
    <property type="protein sequence ID" value="Aqu2.1.11181_001"/>
    <property type="gene ID" value="Aqu2.1.11181"/>
</dbReference>
<sequence>MGIYATRISIKFHQIDVPWDIERKTVSLILSYAITIHKCQGLSLDTAIIDLSTDVFLDGMAYVALSCVSTLNGLYL</sequence>
<dbReference type="InterPro" id="IPR051055">
    <property type="entry name" value="PIF1_helicase"/>
</dbReference>
<dbReference type="CDD" id="cd18809">
    <property type="entry name" value="SF1_C_RecD"/>
    <property type="match status" value="1"/>
</dbReference>
<dbReference type="PANTHER" id="PTHR47642:SF5">
    <property type="entry name" value="ATP-DEPENDENT DNA HELICASE"/>
    <property type="match status" value="1"/>
</dbReference>
<evidence type="ECO:0008006" key="2">
    <source>
        <dbReference type="Google" id="ProtNLM"/>
    </source>
</evidence>